<feature type="domain" description="AAA+ ATPase" evidence="1">
    <location>
        <begin position="274"/>
        <end position="450"/>
    </location>
</feature>
<dbReference type="AlphaFoldDB" id="A0A062VLY5"/>
<name>A0A062VLY5_9PROT</name>
<dbReference type="SMART" id="SM00382">
    <property type="entry name" value="AAA"/>
    <property type="match status" value="1"/>
</dbReference>
<comment type="caution">
    <text evidence="2">The sequence shown here is derived from an EMBL/GenBank/DDBJ whole genome shotgun (WGS) entry which is preliminary data.</text>
</comment>
<protein>
    <recommendedName>
        <fullName evidence="1">AAA+ ATPase domain-containing protein</fullName>
    </recommendedName>
</protein>
<evidence type="ECO:0000313" key="2">
    <source>
        <dbReference type="EMBL" id="KCZ99690.1"/>
    </source>
</evidence>
<dbReference type="EMBL" id="ARYM01000004">
    <property type="protein sequence ID" value="KCZ99690.1"/>
    <property type="molecule type" value="Genomic_DNA"/>
</dbReference>
<keyword evidence="3" id="KW-1185">Reference proteome</keyword>
<evidence type="ECO:0000313" key="3">
    <source>
        <dbReference type="Proteomes" id="UP000027100"/>
    </source>
</evidence>
<dbReference type="STRING" id="1280954.HPO_04865"/>
<sequence length="693" mass="76809">MLGEAGLVLGIKHPPRTGRSEAPVDLRLVRRRDLICNPPVLQTSYYHAPLATFLTTPRDTILGELSRSHHFALEGTQRDAWLVQIDLLQQALAGLDSGTIFFEFAIPRMGKRADVVLLLAGIVFVIEFKVGSDTFDRAAIDQVHDYALDLKNFHRGSHDVPILPILIATRAGNVGPVDIQWAVDQVAAPICCAHDHLLPVIEAALGNAVPRVLEAAAWAVSGYLPTPTIIEAAQALYQDHAVEEIARSDAGAKNLNTTTACIRAVIQDARASRSKTICFVTGVPGSGKTLAGLNIATASVQQDDAEKAVFLSGNGPLVTVLREALARDQCARTGCKKQDAAREVASFVQNIHHFRDEALRDLNAPPERIVIFDEAQRAWDRDQASKFMQAKRGQVGFDQSEPEFLISVMDRHEDWCVIICLVGGGQEINTGEAGLSEWMSALRVHYPNWRVHLSDRLSDPHYGLQASAEALTANEQVTWQPDLHLGVAMRSFRAEALSEFVGHLLDNRADLAAQAYTKIQDRYPIVLTRNIDEARAWLRQQARGSERYGIMASSGALRLRPEGLNVRAKIDPANWFLNGPDDVRSAFYLEEVATEFDVQGLEVDWACVSWDGDLRYQKDAWTAHAFKGTNWQKVNAPERQTYLRNAYRVILTRARQGMVIFVPEGEALDRTRPPAFYDQTFQFLQACGLVCLS</sequence>
<dbReference type="InterPro" id="IPR018647">
    <property type="entry name" value="SLFN_3-like_DNA/RNA_helicase"/>
</dbReference>
<dbReference type="SUPFAM" id="SSF52540">
    <property type="entry name" value="P-loop containing nucleoside triphosphate hydrolases"/>
    <property type="match status" value="2"/>
</dbReference>
<evidence type="ECO:0000259" key="1">
    <source>
        <dbReference type="SMART" id="SM00382"/>
    </source>
</evidence>
<organism evidence="2 3">
    <name type="scientific">Hyphomonas polymorpha PS728</name>
    <dbReference type="NCBI Taxonomy" id="1280954"/>
    <lineage>
        <taxon>Bacteria</taxon>
        <taxon>Pseudomonadati</taxon>
        <taxon>Pseudomonadota</taxon>
        <taxon>Alphaproteobacteria</taxon>
        <taxon>Hyphomonadales</taxon>
        <taxon>Hyphomonadaceae</taxon>
        <taxon>Hyphomonas</taxon>
    </lineage>
</organism>
<dbReference type="Gene3D" id="3.40.50.300">
    <property type="entry name" value="P-loop containing nucleotide triphosphate hydrolases"/>
    <property type="match status" value="1"/>
</dbReference>
<accession>A0A062VLY5</accession>
<dbReference type="eggNOG" id="COG3410">
    <property type="taxonomic scope" value="Bacteria"/>
</dbReference>
<dbReference type="OrthoDB" id="3193269at2"/>
<dbReference type="InterPro" id="IPR027417">
    <property type="entry name" value="P-loop_NTPase"/>
</dbReference>
<dbReference type="Proteomes" id="UP000027100">
    <property type="component" value="Unassembled WGS sequence"/>
</dbReference>
<dbReference type="Pfam" id="PF09848">
    <property type="entry name" value="SLFN-g3_helicase"/>
    <property type="match status" value="1"/>
</dbReference>
<dbReference type="PATRIC" id="fig|1280954.3.peg.995"/>
<reference evidence="2 3" key="1">
    <citation type="journal article" date="2014" name="Antonie Van Leeuwenhoek">
        <title>Hyphomonas beringensis sp. nov. and Hyphomonas chukchiensis sp. nov., isolated from surface seawater of the Bering Sea and Chukchi Sea.</title>
        <authorList>
            <person name="Li C."/>
            <person name="Lai Q."/>
            <person name="Li G."/>
            <person name="Dong C."/>
            <person name="Wang J."/>
            <person name="Liao Y."/>
            <person name="Shao Z."/>
        </authorList>
    </citation>
    <scope>NUCLEOTIDE SEQUENCE [LARGE SCALE GENOMIC DNA]</scope>
    <source>
        <strain evidence="2 3">PS728</strain>
    </source>
</reference>
<gene>
    <name evidence="2" type="ORF">HPO_04865</name>
</gene>
<proteinExistence type="predicted"/>
<dbReference type="InterPro" id="IPR003593">
    <property type="entry name" value="AAA+_ATPase"/>
</dbReference>